<dbReference type="EMBL" id="QVLU01000004">
    <property type="protein sequence ID" value="RGE73050.1"/>
    <property type="molecule type" value="Genomic_DNA"/>
</dbReference>
<evidence type="ECO:0000256" key="1">
    <source>
        <dbReference type="ARBA" id="ARBA00023015"/>
    </source>
</evidence>
<dbReference type="InterPro" id="IPR018062">
    <property type="entry name" value="HTH_AraC-typ_CS"/>
</dbReference>
<dbReference type="PANTHER" id="PTHR43280:SF10">
    <property type="entry name" value="REGULATORY PROTEIN POCR"/>
    <property type="match status" value="1"/>
</dbReference>
<keyword evidence="5" id="KW-1133">Transmembrane helix</keyword>
<evidence type="ECO:0000256" key="5">
    <source>
        <dbReference type="SAM" id="Phobius"/>
    </source>
</evidence>
<feature type="coiled-coil region" evidence="4">
    <location>
        <begin position="308"/>
        <end position="338"/>
    </location>
</feature>
<keyword evidence="2" id="KW-0238">DNA-binding</keyword>
<feature type="domain" description="HTH araC/xylS-type" evidence="6">
    <location>
        <begin position="566"/>
        <end position="665"/>
    </location>
</feature>
<evidence type="ECO:0000256" key="2">
    <source>
        <dbReference type="ARBA" id="ARBA00023125"/>
    </source>
</evidence>
<sequence>MDAVSQAGLRYVGGIGMKKARKLNYIHFVITYNFVLLIPMIIVFCSVFIMEGRQQVQKIETMLRSYGEREEEYWHQQMSVVNFYNTECRYDKRYNSYYAEKPPGYFLDIETDLKQKEENFPFVENIYLYQPDRERVLSSGGLYEADYFFQSICMMERDFPEEQEAICARKAVGKRQQEKMVLICPLRTWGKSGENEVQYLLFTITRARLKEQFGISEFPESGVTRIIHDGVVLYELGKPAAGLEEEKDYLTYTRDLDSGFRVIQMIPKDVVYKNMEPFLKGYGIWFGCSVVTGFGLALYFSRRRYRSFQWLMENNEELEEERNRLRAEKCLYELLRQDIQEGDELWKSCLENGIYVNRRYKFFVIVPQDSERNQEICEFFNKQMSGSSITTAYPLALFEEARVYLICSDETRIELEQKRDRCSKMGADIGIGELCMDISRIRQSYREASRALRSLDKTGKGYPEVEMNAFREAVELGDTLRADVLLEGLFDTIKEVKETAAVCILWDMLRMAELDPELLFEEEKDGLVKSADRWKERIREALSCRKEQERPQQAEAAGGYRKKNIVDVLTYIHEHYLEDNFSVKYMASEFETSVSNLSHFFKKNQGMSISQYVENIKMERARELLEESDRKVSEIAQLLRYGSSTVFIEVFKKQTGMTPGAYREQIRKQDF</sequence>
<keyword evidence="5" id="KW-0472">Membrane</keyword>
<dbReference type="PROSITE" id="PS00041">
    <property type="entry name" value="HTH_ARAC_FAMILY_1"/>
    <property type="match status" value="1"/>
</dbReference>
<accession>A0A3E3J146</accession>
<protein>
    <submittedName>
        <fullName evidence="8">AraC family transcriptional regulator</fullName>
    </submittedName>
</protein>
<keyword evidence="4" id="KW-0175">Coiled coil</keyword>
<evidence type="ECO:0000256" key="3">
    <source>
        <dbReference type="ARBA" id="ARBA00023163"/>
    </source>
</evidence>
<dbReference type="InterPro" id="IPR009057">
    <property type="entry name" value="Homeodomain-like_sf"/>
</dbReference>
<dbReference type="SUPFAM" id="SSF46689">
    <property type="entry name" value="Homeodomain-like"/>
    <property type="match status" value="1"/>
</dbReference>
<dbReference type="SMART" id="SM00342">
    <property type="entry name" value="HTH_ARAC"/>
    <property type="match status" value="1"/>
</dbReference>
<dbReference type="Gene3D" id="1.10.10.60">
    <property type="entry name" value="Homeodomain-like"/>
    <property type="match status" value="2"/>
</dbReference>
<dbReference type="InterPro" id="IPR018060">
    <property type="entry name" value="HTH_AraC"/>
</dbReference>
<keyword evidence="3" id="KW-0804">Transcription</keyword>
<dbReference type="GO" id="GO:0003700">
    <property type="term" value="F:DNA-binding transcription factor activity"/>
    <property type="evidence" value="ECO:0007669"/>
    <property type="project" value="InterPro"/>
</dbReference>
<feature type="transmembrane region" description="Helical" evidence="5">
    <location>
        <begin position="282"/>
        <end position="300"/>
    </location>
</feature>
<dbReference type="AlphaFoldDB" id="A0A3E3J146"/>
<name>A0A3E3J146_9FIRM</name>
<organism evidence="8 10">
    <name type="scientific">Eisenbergiella massiliensis</name>
    <dbReference type="NCBI Taxonomy" id="1720294"/>
    <lineage>
        <taxon>Bacteria</taxon>
        <taxon>Bacillati</taxon>
        <taxon>Bacillota</taxon>
        <taxon>Clostridia</taxon>
        <taxon>Lachnospirales</taxon>
        <taxon>Lachnospiraceae</taxon>
        <taxon>Eisenbergiella</taxon>
    </lineage>
</organism>
<keyword evidence="9" id="KW-1185">Reference proteome</keyword>
<dbReference type="PROSITE" id="PS01124">
    <property type="entry name" value="HTH_ARAC_FAMILY_2"/>
    <property type="match status" value="1"/>
</dbReference>
<dbReference type="Proteomes" id="UP000261166">
    <property type="component" value="Unassembled WGS sequence"/>
</dbReference>
<reference evidence="8 10" key="1">
    <citation type="submission" date="2018-08" db="EMBL/GenBank/DDBJ databases">
        <title>A genome reference for cultivated species of the human gut microbiota.</title>
        <authorList>
            <person name="Zou Y."/>
            <person name="Xue W."/>
            <person name="Luo G."/>
        </authorList>
    </citation>
    <scope>NUCLEOTIDE SEQUENCE [LARGE SCALE GENOMIC DNA]</scope>
    <source>
        <strain evidence="8 10">AF26-4BH</strain>
        <strain evidence="7">TF05-5AC</strain>
    </source>
</reference>
<dbReference type="EMBL" id="QVLV01000001">
    <property type="protein sequence ID" value="RGE65148.1"/>
    <property type="molecule type" value="Genomic_DNA"/>
</dbReference>
<feature type="transmembrane region" description="Helical" evidence="5">
    <location>
        <begin position="25"/>
        <end position="50"/>
    </location>
</feature>
<evidence type="ECO:0000313" key="7">
    <source>
        <dbReference type="EMBL" id="RGE65148.1"/>
    </source>
</evidence>
<keyword evidence="5" id="KW-0812">Transmembrane</keyword>
<evidence type="ECO:0000313" key="8">
    <source>
        <dbReference type="EMBL" id="RGE73050.1"/>
    </source>
</evidence>
<keyword evidence="1" id="KW-0805">Transcription regulation</keyword>
<comment type="caution">
    <text evidence="8">The sequence shown here is derived from an EMBL/GenBank/DDBJ whole genome shotgun (WGS) entry which is preliminary data.</text>
</comment>
<evidence type="ECO:0000313" key="9">
    <source>
        <dbReference type="Proteomes" id="UP000260812"/>
    </source>
</evidence>
<evidence type="ECO:0000256" key="4">
    <source>
        <dbReference type="SAM" id="Coils"/>
    </source>
</evidence>
<gene>
    <name evidence="8" type="ORF">DWY69_06070</name>
    <name evidence="7" type="ORF">DXC51_02170</name>
</gene>
<dbReference type="PANTHER" id="PTHR43280">
    <property type="entry name" value="ARAC-FAMILY TRANSCRIPTIONAL REGULATOR"/>
    <property type="match status" value="1"/>
</dbReference>
<dbReference type="Pfam" id="PF12833">
    <property type="entry name" value="HTH_18"/>
    <property type="match status" value="1"/>
</dbReference>
<evidence type="ECO:0000259" key="6">
    <source>
        <dbReference type="PROSITE" id="PS01124"/>
    </source>
</evidence>
<dbReference type="OrthoDB" id="2112176at2"/>
<dbReference type="Proteomes" id="UP000260812">
    <property type="component" value="Unassembled WGS sequence"/>
</dbReference>
<proteinExistence type="predicted"/>
<evidence type="ECO:0000313" key="10">
    <source>
        <dbReference type="Proteomes" id="UP000261166"/>
    </source>
</evidence>
<dbReference type="GO" id="GO:0043565">
    <property type="term" value="F:sequence-specific DNA binding"/>
    <property type="evidence" value="ECO:0007669"/>
    <property type="project" value="InterPro"/>
</dbReference>